<feature type="compositionally biased region" description="Low complexity" evidence="1">
    <location>
        <begin position="410"/>
        <end position="424"/>
    </location>
</feature>
<sequence length="508" mass="54809">GEPQPRARPAGRARARAGRRLVRVLPPLRGRPLRRGGRAVDVGHPRHRGRAAARDRGDGLRRGVPDADPPHRHHVPQGPEQHPARGPGRPGLAVRDRLGRRRARRDPPGAGHLRGLRRLRRPGPRARARGGDGPGAAVLPRPPLGHRAPGVVRHPRGRLDRLRGEPAEEVPGHLPRRLRHRPAGDLRRGPARGAALGEPRRDAVPGRQPAHQARGVLGVADRAGARGRPRRAVPLGGLHPARDDARPGAGGLRPELHVLHLAQRARGAARVPDRAHPRRARRGQRRRRRGRDRRLPAAELLAHDPRHPHPVHAVRRAQRLRPAGDHRRHRGAHLRHLQRLRAGRERGPARCGGAGRQREVPVQAPRLGGRRGRRHLAGAAADGAEHRPPRAPGPAAAARAGLPRQRRRAGAGVLAAGAGRALADGRGGRGAGGRQPRPAQHPRDGAAPGHGGAGARPVPAVLGARPARRAGAHLVGAHLRQAGPRPLRARGARDPDRARRRARPRRRL</sequence>
<feature type="compositionally biased region" description="Low complexity" evidence="1">
    <location>
        <begin position="393"/>
        <end position="403"/>
    </location>
</feature>
<feature type="compositionally biased region" description="Low complexity" evidence="1">
    <location>
        <begin position="455"/>
        <end position="464"/>
    </location>
</feature>
<evidence type="ECO:0000256" key="1">
    <source>
        <dbReference type="SAM" id="MobiDB-lite"/>
    </source>
</evidence>
<feature type="compositionally biased region" description="Basic and acidic residues" evidence="1">
    <location>
        <begin position="52"/>
        <end position="70"/>
    </location>
</feature>
<feature type="region of interest" description="Disordered" evidence="1">
    <location>
        <begin position="1"/>
        <end position="249"/>
    </location>
</feature>
<evidence type="ECO:0000313" key="2">
    <source>
        <dbReference type="EMBL" id="CAA9419198.1"/>
    </source>
</evidence>
<feature type="compositionally biased region" description="Basic residues" evidence="1">
    <location>
        <begin position="114"/>
        <end position="128"/>
    </location>
</feature>
<dbReference type="AlphaFoldDB" id="A0A6J4PM28"/>
<protein>
    <submittedName>
        <fullName evidence="2">GH13_3 / GH13</fullName>
        <ecNumber evidence="2">3.2.1.-</ecNumber>
    </submittedName>
</protein>
<feature type="region of interest" description="Disordered" evidence="1">
    <location>
        <begin position="319"/>
        <end position="508"/>
    </location>
</feature>
<feature type="compositionally biased region" description="Basic residues" evidence="1">
    <location>
        <begin position="498"/>
        <end position="508"/>
    </location>
</feature>
<reference evidence="2" key="1">
    <citation type="submission" date="2020-02" db="EMBL/GenBank/DDBJ databases">
        <authorList>
            <person name="Meier V. D."/>
        </authorList>
    </citation>
    <scope>NUCLEOTIDE SEQUENCE</scope>
    <source>
        <strain evidence="2">AVDCRST_MAG35</strain>
    </source>
</reference>
<organism evidence="2">
    <name type="scientific">uncultured Quadrisphaera sp</name>
    <dbReference type="NCBI Taxonomy" id="904978"/>
    <lineage>
        <taxon>Bacteria</taxon>
        <taxon>Bacillati</taxon>
        <taxon>Actinomycetota</taxon>
        <taxon>Actinomycetes</taxon>
        <taxon>Kineosporiales</taxon>
        <taxon>Kineosporiaceae</taxon>
        <taxon>Quadrisphaera</taxon>
        <taxon>environmental samples</taxon>
    </lineage>
</organism>
<proteinExistence type="predicted"/>
<name>A0A6J4PM28_9ACTN</name>
<dbReference type="EMBL" id="CADCUY010000395">
    <property type="protein sequence ID" value="CAA9419198.1"/>
    <property type="molecule type" value="Genomic_DNA"/>
</dbReference>
<feature type="compositionally biased region" description="Low complexity" evidence="1">
    <location>
        <begin position="213"/>
        <end position="222"/>
    </location>
</feature>
<feature type="non-terminal residue" evidence="2">
    <location>
        <position position="1"/>
    </location>
</feature>
<dbReference type="EC" id="3.2.1.-" evidence="2"/>
<dbReference type="GO" id="GO:0016798">
    <property type="term" value="F:hydrolase activity, acting on glycosyl bonds"/>
    <property type="evidence" value="ECO:0007669"/>
    <property type="project" value="UniProtKB-KW"/>
</dbReference>
<keyword evidence="2" id="KW-0378">Hydrolase</keyword>
<feature type="compositionally biased region" description="Basic and acidic residues" evidence="1">
    <location>
        <begin position="157"/>
        <end position="166"/>
    </location>
</feature>
<feature type="region of interest" description="Disordered" evidence="1">
    <location>
        <begin position="265"/>
        <end position="298"/>
    </location>
</feature>
<feature type="compositionally biased region" description="Basic residues" evidence="1">
    <location>
        <begin position="326"/>
        <end position="341"/>
    </location>
</feature>
<keyword evidence="2" id="KW-0326">Glycosidase</keyword>
<feature type="compositionally biased region" description="Basic residues" evidence="1">
    <location>
        <begin position="9"/>
        <end position="22"/>
    </location>
</feature>
<accession>A0A6J4PM28</accession>
<gene>
    <name evidence="2" type="ORF">AVDCRST_MAG35-1873</name>
</gene>
<feature type="non-terminal residue" evidence="2">
    <location>
        <position position="508"/>
    </location>
</feature>
<feature type="compositionally biased region" description="Basic residues" evidence="1">
    <location>
        <begin position="276"/>
        <end position="292"/>
    </location>
</feature>